<dbReference type="PANTHER" id="PTHR45138">
    <property type="entry name" value="REGULATORY COMPONENTS OF SENSORY TRANSDUCTION SYSTEM"/>
    <property type="match status" value="1"/>
</dbReference>
<dbReference type="PANTHER" id="PTHR45138:SF9">
    <property type="entry name" value="DIGUANYLATE CYCLASE DGCM-RELATED"/>
    <property type="match status" value="1"/>
</dbReference>
<comment type="catalytic activity">
    <reaction evidence="2">
        <text>2 GTP = 3',3'-c-di-GMP + 2 diphosphate</text>
        <dbReference type="Rhea" id="RHEA:24898"/>
        <dbReference type="ChEBI" id="CHEBI:33019"/>
        <dbReference type="ChEBI" id="CHEBI:37565"/>
        <dbReference type="ChEBI" id="CHEBI:58805"/>
        <dbReference type="EC" id="2.7.7.65"/>
    </reaction>
</comment>
<dbReference type="Pfam" id="PF00990">
    <property type="entry name" value="GGDEF"/>
    <property type="match status" value="1"/>
</dbReference>
<dbReference type="InterPro" id="IPR043128">
    <property type="entry name" value="Rev_trsase/Diguanyl_cyclase"/>
</dbReference>
<dbReference type="OrthoDB" id="9778432at2"/>
<dbReference type="Proteomes" id="UP000322726">
    <property type="component" value="Chromosome"/>
</dbReference>
<evidence type="ECO:0000256" key="1">
    <source>
        <dbReference type="ARBA" id="ARBA00012528"/>
    </source>
</evidence>
<evidence type="ECO:0000313" key="4">
    <source>
        <dbReference type="EMBL" id="QEP34121.1"/>
    </source>
</evidence>
<dbReference type="PROSITE" id="PS50887">
    <property type="entry name" value="GGDEF"/>
    <property type="match status" value="1"/>
</dbReference>
<reference evidence="4" key="2">
    <citation type="submission" date="2019-09" db="EMBL/GenBank/DDBJ databases">
        <title>Taxonomic note: a critical rebuttal of the proposed division of the genus Arcobacter into six genera, emended descriptions of Arcobacter anaerophilus and the genus Arcobacter, and an assessment of genus-level boundaries for Epsilonproteobacteria using in silico genomic comparator tools.</title>
        <authorList>
            <person name="On S.L.W."/>
            <person name="Miller W.G."/>
            <person name="Biggs P."/>
            <person name="Cornelius A."/>
            <person name="Vandamme P."/>
        </authorList>
    </citation>
    <scope>NUCLEOTIDE SEQUENCE [LARGE SCALE GENOMIC DNA]</scope>
    <source>
        <strain evidence="4">LMG 26638</strain>
    </source>
</reference>
<reference evidence="4" key="1">
    <citation type="submission" date="2019-09" db="EMBL/GenBank/DDBJ databases">
        <title>Complete genome sequencing of four Arcobacter species reveals a diverse suite of mobile elements.</title>
        <authorList>
            <person name="Miller W.G."/>
            <person name="Yee E."/>
            <person name="Bono J.L."/>
        </authorList>
    </citation>
    <scope>NUCLEOTIDE SEQUENCE [LARGE SCALE GENOMIC DNA]</scope>
    <source>
        <strain evidence="4">LMG 26638</strain>
    </source>
</reference>
<dbReference type="KEGG" id="apai:APAC_0994"/>
<dbReference type="AlphaFoldDB" id="A0A5C2H548"/>
<dbReference type="InterPro" id="IPR000160">
    <property type="entry name" value="GGDEF_dom"/>
</dbReference>
<dbReference type="GO" id="GO:0005886">
    <property type="term" value="C:plasma membrane"/>
    <property type="evidence" value="ECO:0007669"/>
    <property type="project" value="TreeGrafter"/>
</dbReference>
<name>A0A5C2H548_9BACT</name>
<dbReference type="GO" id="GO:0043709">
    <property type="term" value="P:cell adhesion involved in single-species biofilm formation"/>
    <property type="evidence" value="ECO:0007669"/>
    <property type="project" value="TreeGrafter"/>
</dbReference>
<proteinExistence type="predicted"/>
<dbReference type="FunFam" id="3.30.70.270:FF:000001">
    <property type="entry name" value="Diguanylate cyclase domain protein"/>
    <property type="match status" value="1"/>
</dbReference>
<sequence>MNKIIIKFLTISIVLTILVTLVITYNFKQNNKELAIHNANVVSNVIKNGITNYMENDNMKDIDSFLDSIKDMKDVNSLWIVRSELINKQYSTFNEKSPRDDIDKEVLQTGVTKYEVSNSLFDTTMRITIPYKADDTNGSNCLSCHNVQKGDVLGAISLEMDLSKIEELSINIFLTALVLIFLSAVLILLIFRKVLTQYSRLFKNLTESLDSAIAGNFKKVEYPIDLTPQMVTTMDNFNSLLTTFKDTSNDIDKKLKVFIGNSSSEDESKISILKDSKKIITNLSNLYQFKKEIELDSSKDEIYNRLSQVLINQFNQKNFTFVEIDSSKQKMEVIKKIGEGFYCESSLKDSPHLCRAARTKNDVMSLEFHNSCPYFNEKNKFHFCVPTSISKNIYLIINFVFDNEKELEKLKSNISFIKSYINESAPSIEVKILMEALKQSAFRDGLTGLYNRKFLEEHSKKLIPQANRENFDIGVLLLDMDHFKAVNDEYGHDIGDKVLKELSRILVETVRDSDIVVRYGGEEFMVLLINVKSLDNALEIANKIRVKVSQNDIDVYAGAKLRKTVSIGVSMFPNDSTNFESVIKNADIALYEAKNKGRNQVIAFNEDLVSSVDLF</sequence>
<dbReference type="GO" id="GO:0052621">
    <property type="term" value="F:diguanylate cyclase activity"/>
    <property type="evidence" value="ECO:0007669"/>
    <property type="project" value="UniProtKB-EC"/>
</dbReference>
<dbReference type="RefSeq" id="WP_130233078.1">
    <property type="nucleotide sequence ID" value="NZ_BMEF01000034.1"/>
</dbReference>
<dbReference type="Gene3D" id="3.30.450.290">
    <property type="match status" value="1"/>
</dbReference>
<dbReference type="NCBIfam" id="TIGR00254">
    <property type="entry name" value="GGDEF"/>
    <property type="match status" value="1"/>
</dbReference>
<dbReference type="InterPro" id="IPR050469">
    <property type="entry name" value="Diguanylate_Cyclase"/>
</dbReference>
<evidence type="ECO:0000259" key="3">
    <source>
        <dbReference type="PROSITE" id="PS50887"/>
    </source>
</evidence>
<evidence type="ECO:0000256" key="2">
    <source>
        <dbReference type="ARBA" id="ARBA00034247"/>
    </source>
</evidence>
<dbReference type="EMBL" id="CP035928">
    <property type="protein sequence ID" value="QEP34121.1"/>
    <property type="molecule type" value="Genomic_DNA"/>
</dbReference>
<feature type="domain" description="GGDEF" evidence="3">
    <location>
        <begin position="471"/>
        <end position="606"/>
    </location>
</feature>
<gene>
    <name evidence="4" type="ORF">APAC_0994</name>
</gene>
<dbReference type="EC" id="2.7.7.65" evidence="1"/>
<protein>
    <recommendedName>
        <fullName evidence="1">diguanylate cyclase</fullName>
        <ecNumber evidence="1">2.7.7.65</ecNumber>
    </recommendedName>
</protein>
<dbReference type="SMART" id="SM00267">
    <property type="entry name" value="GGDEF"/>
    <property type="match status" value="1"/>
</dbReference>
<accession>A0A5C2H548</accession>
<dbReference type="Gene3D" id="3.30.70.270">
    <property type="match status" value="1"/>
</dbReference>
<dbReference type="SUPFAM" id="SSF55073">
    <property type="entry name" value="Nucleotide cyclase"/>
    <property type="match status" value="1"/>
</dbReference>
<dbReference type="GO" id="GO:1902201">
    <property type="term" value="P:negative regulation of bacterial-type flagellum-dependent cell motility"/>
    <property type="evidence" value="ECO:0007669"/>
    <property type="project" value="TreeGrafter"/>
</dbReference>
<keyword evidence="5" id="KW-1185">Reference proteome</keyword>
<dbReference type="InterPro" id="IPR029787">
    <property type="entry name" value="Nucleotide_cyclase"/>
</dbReference>
<dbReference type="CDD" id="cd01949">
    <property type="entry name" value="GGDEF"/>
    <property type="match status" value="1"/>
</dbReference>
<evidence type="ECO:0000313" key="5">
    <source>
        <dbReference type="Proteomes" id="UP000322726"/>
    </source>
</evidence>
<organism evidence="4 5">
    <name type="scientific">Malaciobacter pacificus</name>
    <dbReference type="NCBI Taxonomy" id="1080223"/>
    <lineage>
        <taxon>Bacteria</taxon>
        <taxon>Pseudomonadati</taxon>
        <taxon>Campylobacterota</taxon>
        <taxon>Epsilonproteobacteria</taxon>
        <taxon>Campylobacterales</taxon>
        <taxon>Arcobacteraceae</taxon>
        <taxon>Malaciobacter</taxon>
    </lineage>
</organism>